<evidence type="ECO:0000313" key="13">
    <source>
        <dbReference type="Proteomes" id="UP000295198"/>
    </source>
</evidence>
<keyword evidence="7 11" id="KW-0808">Transferase</keyword>
<proteinExistence type="inferred from homology"/>
<dbReference type="RefSeq" id="WP_134718990.1">
    <property type="nucleotide sequence ID" value="NZ_SDKM01000023.1"/>
</dbReference>
<dbReference type="InterPro" id="IPR004732">
    <property type="entry name" value="Transaldolase_2"/>
</dbReference>
<keyword evidence="9 11" id="KW-0704">Schiff base</keyword>
<comment type="pathway">
    <text evidence="3 11">Carbohydrate degradation; pentose phosphate pathway; D-glyceraldehyde 3-phosphate and beta-D-fructose 6-phosphate from D-ribose 5-phosphate and D-xylulose 5-phosphate (non-oxidative stage): step 2/3.</text>
</comment>
<name>A0A4Q4Z996_9ACTN</name>
<dbReference type="OrthoDB" id="9809101at2"/>
<evidence type="ECO:0000256" key="9">
    <source>
        <dbReference type="ARBA" id="ARBA00023270"/>
    </source>
</evidence>
<dbReference type="NCBIfam" id="TIGR00876">
    <property type="entry name" value="tal_mycobact"/>
    <property type="match status" value="1"/>
</dbReference>
<comment type="function">
    <text evidence="1 11">Transaldolase is important for the balance of metabolites in the pentose-phosphate pathway.</text>
</comment>
<dbReference type="PANTHER" id="PTHR10683">
    <property type="entry name" value="TRANSALDOLASE"/>
    <property type="match status" value="1"/>
</dbReference>
<evidence type="ECO:0000256" key="5">
    <source>
        <dbReference type="ARBA" id="ARBA00013151"/>
    </source>
</evidence>
<evidence type="ECO:0000256" key="7">
    <source>
        <dbReference type="ARBA" id="ARBA00022679"/>
    </source>
</evidence>
<dbReference type="InterPro" id="IPR013785">
    <property type="entry name" value="Aldolase_TIM"/>
</dbReference>
<comment type="caution">
    <text evidence="12">The sequence shown here is derived from an EMBL/GenBank/DDBJ whole genome shotgun (WGS) entry which is preliminary data.</text>
</comment>
<dbReference type="Gene3D" id="3.20.20.70">
    <property type="entry name" value="Aldolase class I"/>
    <property type="match status" value="1"/>
</dbReference>
<evidence type="ECO:0000256" key="8">
    <source>
        <dbReference type="ARBA" id="ARBA00023126"/>
    </source>
</evidence>
<dbReference type="GO" id="GO:0004801">
    <property type="term" value="F:transaldolase activity"/>
    <property type="evidence" value="ECO:0007669"/>
    <property type="project" value="UniProtKB-UniRule"/>
</dbReference>
<protein>
    <recommendedName>
        <fullName evidence="5 11">Transaldolase</fullName>
        <ecNumber evidence="5 11">2.2.1.2</ecNumber>
    </recommendedName>
</protein>
<dbReference type="PIRSF" id="PIRSF036915">
    <property type="entry name" value="Trnald_Bac_Plnt"/>
    <property type="match status" value="1"/>
</dbReference>
<dbReference type="EC" id="2.2.1.2" evidence="5 11"/>
<keyword evidence="8 11" id="KW-0570">Pentose shunt</keyword>
<dbReference type="SUPFAM" id="SSF51569">
    <property type="entry name" value="Aldolase"/>
    <property type="match status" value="1"/>
</dbReference>
<comment type="catalytic activity">
    <reaction evidence="10 11">
        <text>D-sedoheptulose 7-phosphate + D-glyceraldehyde 3-phosphate = D-erythrose 4-phosphate + beta-D-fructose 6-phosphate</text>
        <dbReference type="Rhea" id="RHEA:17053"/>
        <dbReference type="ChEBI" id="CHEBI:16897"/>
        <dbReference type="ChEBI" id="CHEBI:57483"/>
        <dbReference type="ChEBI" id="CHEBI:57634"/>
        <dbReference type="ChEBI" id="CHEBI:59776"/>
        <dbReference type="EC" id="2.2.1.2"/>
    </reaction>
</comment>
<keyword evidence="6 11" id="KW-0963">Cytoplasm</keyword>
<dbReference type="PANTHER" id="PTHR10683:SF31">
    <property type="entry name" value="TRANSALDOLASE"/>
    <property type="match status" value="1"/>
</dbReference>
<dbReference type="GO" id="GO:0005975">
    <property type="term" value="P:carbohydrate metabolic process"/>
    <property type="evidence" value="ECO:0007669"/>
    <property type="project" value="InterPro"/>
</dbReference>
<keyword evidence="13" id="KW-1185">Reference proteome</keyword>
<dbReference type="Pfam" id="PF00923">
    <property type="entry name" value="TAL_FSA"/>
    <property type="match status" value="1"/>
</dbReference>
<evidence type="ECO:0000256" key="2">
    <source>
        <dbReference type="ARBA" id="ARBA00004496"/>
    </source>
</evidence>
<comment type="subcellular location">
    <subcellularLocation>
        <location evidence="2 11">Cytoplasm</location>
    </subcellularLocation>
</comment>
<reference evidence="12 13" key="1">
    <citation type="submission" date="2019-01" db="EMBL/GenBank/DDBJ databases">
        <title>Nocardioides guangzhouensis sp. nov., an actinobacterium isolated from soil.</title>
        <authorList>
            <person name="Fu Y."/>
            <person name="Cai Y."/>
            <person name="Lin Z."/>
            <person name="Chen P."/>
        </authorList>
    </citation>
    <scope>NUCLEOTIDE SEQUENCE [LARGE SCALE GENOMIC DNA]</scope>
    <source>
        <strain evidence="12 13">130</strain>
    </source>
</reference>
<comment type="similarity">
    <text evidence="4 11">Belongs to the transaldolase family. Type 2 subfamily.</text>
</comment>
<dbReference type="EMBL" id="SDKM01000023">
    <property type="protein sequence ID" value="RYP84480.1"/>
    <property type="molecule type" value="Genomic_DNA"/>
</dbReference>
<dbReference type="GO" id="GO:0005737">
    <property type="term" value="C:cytoplasm"/>
    <property type="evidence" value="ECO:0007669"/>
    <property type="project" value="UniProtKB-SubCell"/>
</dbReference>
<feature type="active site" description="Schiff-base intermediate with substrate" evidence="11">
    <location>
        <position position="138"/>
    </location>
</feature>
<dbReference type="AlphaFoldDB" id="A0A4Q4Z996"/>
<dbReference type="CDD" id="cd00955">
    <property type="entry name" value="Transaldolase_like"/>
    <property type="match status" value="1"/>
</dbReference>
<evidence type="ECO:0000256" key="4">
    <source>
        <dbReference type="ARBA" id="ARBA00008426"/>
    </source>
</evidence>
<accession>A0A4Q4Z996</accession>
<gene>
    <name evidence="11 12" type="primary">tal</name>
    <name evidence="12" type="ORF">EKO23_15790</name>
</gene>
<evidence type="ECO:0000256" key="1">
    <source>
        <dbReference type="ARBA" id="ARBA00003518"/>
    </source>
</evidence>
<dbReference type="InterPro" id="IPR018225">
    <property type="entry name" value="Transaldolase_AS"/>
</dbReference>
<dbReference type="InterPro" id="IPR001585">
    <property type="entry name" value="TAL/FSA"/>
</dbReference>
<dbReference type="Proteomes" id="UP000295198">
    <property type="component" value="Unassembled WGS sequence"/>
</dbReference>
<organism evidence="12 13">
    <name type="scientific">Nocardioides guangzhouensis</name>
    <dbReference type="NCBI Taxonomy" id="2497878"/>
    <lineage>
        <taxon>Bacteria</taxon>
        <taxon>Bacillati</taxon>
        <taxon>Actinomycetota</taxon>
        <taxon>Actinomycetes</taxon>
        <taxon>Propionibacteriales</taxon>
        <taxon>Nocardioidaceae</taxon>
        <taxon>Nocardioides</taxon>
    </lineage>
</organism>
<evidence type="ECO:0000256" key="11">
    <source>
        <dbReference type="HAMAP-Rule" id="MF_00493"/>
    </source>
</evidence>
<evidence type="ECO:0000256" key="3">
    <source>
        <dbReference type="ARBA" id="ARBA00004857"/>
    </source>
</evidence>
<dbReference type="PROSITE" id="PS00958">
    <property type="entry name" value="TRANSALDOLASE_2"/>
    <property type="match status" value="1"/>
</dbReference>
<dbReference type="GO" id="GO:0006098">
    <property type="term" value="P:pentose-phosphate shunt"/>
    <property type="evidence" value="ECO:0007669"/>
    <property type="project" value="UniProtKB-UniRule"/>
</dbReference>
<evidence type="ECO:0000256" key="10">
    <source>
        <dbReference type="ARBA" id="ARBA00048810"/>
    </source>
</evidence>
<dbReference type="HAMAP" id="MF_00493">
    <property type="entry name" value="Transaldolase_2"/>
    <property type="match status" value="1"/>
</dbReference>
<dbReference type="UniPathway" id="UPA00115">
    <property type="reaction ID" value="UER00414"/>
</dbReference>
<evidence type="ECO:0000256" key="6">
    <source>
        <dbReference type="ARBA" id="ARBA00022490"/>
    </source>
</evidence>
<dbReference type="NCBIfam" id="NF002881">
    <property type="entry name" value="PRK03343.1"/>
    <property type="match status" value="1"/>
</dbReference>
<evidence type="ECO:0000313" key="12">
    <source>
        <dbReference type="EMBL" id="RYP84480.1"/>
    </source>
</evidence>
<sequence length="367" mass="40214">MPSLTRLYEEQGQSVWLDNLTRPYLQDNTLFRLVNHGVRGVTANPTIVANAIESSDAYDQQFHSLITGGHTVEDAYWHLVITDVIDALRILRPTFDNSRSDGFVSIEVAPECAHDTEATKTSARTLHERIHEPNLLVKIPATGPGVRAIEAMIGEGRSINVTLIFSLARYRQVLEAYLSGLETLARRGGDLSGVHSVASFFVSRVDSEVDHRLEKLGADEALALRGRAAVAQAKLAYRLFRDAHTGARWERLADRGAHVQRPLWASTSTKNPHYPDTLYVDNLIGPDTVNTLTESTMRAFEDHGTVARTIDVGGAEAQEVMHAIAEAGVNMDDVGDTLETDGIAAFQAAFTHVLGTLDAKTHALSDR</sequence>